<accession>A0ABV1J3G4</accession>
<organism evidence="1 2">
    <name type="scientific">Aedoeadaptatus acetigenes</name>
    <dbReference type="NCBI Taxonomy" id="2981723"/>
    <lineage>
        <taxon>Bacteria</taxon>
        <taxon>Bacillati</taxon>
        <taxon>Bacillota</taxon>
        <taxon>Tissierellia</taxon>
        <taxon>Tissierellales</taxon>
        <taxon>Peptoniphilaceae</taxon>
        <taxon>Aedoeadaptatus</taxon>
    </lineage>
</organism>
<name>A0ABV1J3G4_9FIRM</name>
<proteinExistence type="predicted"/>
<keyword evidence="2" id="KW-1185">Reference proteome</keyword>
<evidence type="ECO:0000313" key="2">
    <source>
        <dbReference type="Proteomes" id="UP001481872"/>
    </source>
</evidence>
<dbReference type="InterPro" id="IPR047907">
    <property type="entry name" value="CD1375-like"/>
</dbReference>
<dbReference type="NCBIfam" id="NF040910">
    <property type="entry name" value="CD1375_fam"/>
    <property type="match status" value="1"/>
</dbReference>
<gene>
    <name evidence="1" type="ORF">AAA081_00220</name>
</gene>
<comment type="caution">
    <text evidence="1">The sequence shown here is derived from an EMBL/GenBank/DDBJ whole genome shotgun (WGS) entry which is preliminary data.</text>
</comment>
<evidence type="ECO:0000313" key="1">
    <source>
        <dbReference type="EMBL" id="MEQ3352729.1"/>
    </source>
</evidence>
<sequence length="37" mass="4131">MMVKIYVSLILMGLKTIDEVPAVIRNQVEKALEDAKA</sequence>
<protein>
    <submittedName>
        <fullName evidence="1">CD1375 family protein</fullName>
    </submittedName>
</protein>
<dbReference type="RefSeq" id="WP_349053147.1">
    <property type="nucleotide sequence ID" value="NZ_JBBNPS010000001.1"/>
</dbReference>
<dbReference type="Proteomes" id="UP001481872">
    <property type="component" value="Unassembled WGS sequence"/>
</dbReference>
<reference evidence="1 2" key="1">
    <citation type="submission" date="2024-04" db="EMBL/GenBank/DDBJ databases">
        <title>Human intestinal bacterial collection.</title>
        <authorList>
            <person name="Pauvert C."/>
            <person name="Hitch T.C.A."/>
            <person name="Clavel T."/>
        </authorList>
    </citation>
    <scope>NUCLEOTIDE SEQUENCE [LARGE SCALE GENOMIC DNA]</scope>
    <source>
        <strain evidence="1 2">CLA-SR-H026</strain>
    </source>
</reference>
<dbReference type="EMBL" id="JBBNPS010000001">
    <property type="protein sequence ID" value="MEQ3352729.1"/>
    <property type="molecule type" value="Genomic_DNA"/>
</dbReference>